<dbReference type="PANTHER" id="PTHR31296">
    <property type="entry name" value="UPF0565 PROTEIN C2ORF69"/>
    <property type="match status" value="1"/>
</dbReference>
<organism evidence="1 2">
    <name type="scientific">Lagenidium giganteum</name>
    <dbReference type="NCBI Taxonomy" id="4803"/>
    <lineage>
        <taxon>Eukaryota</taxon>
        <taxon>Sar</taxon>
        <taxon>Stramenopiles</taxon>
        <taxon>Oomycota</taxon>
        <taxon>Peronosporomycetes</taxon>
        <taxon>Pythiales</taxon>
        <taxon>Pythiaceae</taxon>
    </lineage>
</organism>
<evidence type="ECO:0000313" key="1">
    <source>
        <dbReference type="EMBL" id="DAZ97750.1"/>
    </source>
</evidence>
<reference evidence="1" key="2">
    <citation type="journal article" date="2023" name="Microbiol Resour">
        <title>Decontamination and Annotation of the Draft Genome Sequence of the Oomycete Lagenidium giganteum ARSEF 373.</title>
        <authorList>
            <person name="Morgan W.R."/>
            <person name="Tartar A."/>
        </authorList>
    </citation>
    <scope>NUCLEOTIDE SEQUENCE</scope>
    <source>
        <strain evidence="1">ARSEF 373</strain>
    </source>
</reference>
<comment type="caution">
    <text evidence="1">The sequence shown here is derived from an EMBL/GenBank/DDBJ whole genome shotgun (WGS) entry which is preliminary data.</text>
</comment>
<dbReference type="Pfam" id="PF10561">
    <property type="entry name" value="C2orf69"/>
    <property type="match status" value="2"/>
</dbReference>
<reference evidence="1" key="1">
    <citation type="submission" date="2022-11" db="EMBL/GenBank/DDBJ databases">
        <authorList>
            <person name="Morgan W.R."/>
            <person name="Tartar A."/>
        </authorList>
    </citation>
    <scope>NUCLEOTIDE SEQUENCE</scope>
    <source>
        <strain evidence="1">ARSEF 373</strain>
    </source>
</reference>
<keyword evidence="2" id="KW-1185">Reference proteome</keyword>
<sequence>MIVDTPETHEHDSGSAREQVRLLVEGWQERRNDVLVSYVHHAKCTVVYFPGDVQDFTENMSEDSYSDFGSFAYECVVELLLERFGSESNVVIVRPSRFHHGVFSCFDNFTQCNKLGATTAYHGDGDACRHLLCLLQGVEDRLSLPNVLERPIHVVGFSKGGVVLSQLVTELAALSFGRHPRDSDNNSDEASSAQLAARTLFRAVSSMHWLDAGNGSLRGVFPSNDTSLRSLRDFRELKLVVHVTPYQYCSSDRRWIRKEAHSFVERLKQLQTGAHLIKYYEHESATVPSLHTHFSLLRDFDVHGQSSGKMEAFRQSPVQPLQPVQIQAVKKRNRTDTS</sequence>
<protein>
    <recommendedName>
        <fullName evidence="3">Fungal lipase-like domain-containing protein</fullName>
    </recommendedName>
</protein>
<dbReference type="AlphaFoldDB" id="A0AAV2YUQ7"/>
<dbReference type="PANTHER" id="PTHR31296:SF1">
    <property type="entry name" value="MITOCHONDRIAL PROTEIN C2ORF69"/>
    <property type="match status" value="1"/>
</dbReference>
<accession>A0AAV2YUQ7</accession>
<proteinExistence type="predicted"/>
<name>A0AAV2YUQ7_9STRA</name>
<evidence type="ECO:0000313" key="2">
    <source>
        <dbReference type="Proteomes" id="UP001146120"/>
    </source>
</evidence>
<dbReference type="GO" id="GO:0005739">
    <property type="term" value="C:mitochondrion"/>
    <property type="evidence" value="ECO:0007669"/>
    <property type="project" value="TreeGrafter"/>
</dbReference>
<dbReference type="EMBL" id="DAKRPA010000126">
    <property type="protein sequence ID" value="DAZ97750.1"/>
    <property type="molecule type" value="Genomic_DNA"/>
</dbReference>
<gene>
    <name evidence="1" type="ORF">N0F65_009030</name>
</gene>
<dbReference type="InterPro" id="IPR018881">
    <property type="entry name" value="C2orf69_mit"/>
</dbReference>
<evidence type="ECO:0008006" key="3">
    <source>
        <dbReference type="Google" id="ProtNLM"/>
    </source>
</evidence>
<dbReference type="Proteomes" id="UP001146120">
    <property type="component" value="Unassembled WGS sequence"/>
</dbReference>